<sequence>MTVECTTIDCGNRSDLFICGRCIADLQAWLDRIPDIMDELFVTMAKLDKTAPQRSEGGGGLSTGSAMPLRFGPMEIRAALRIWQHQSAAELAKDQFAGGFQPMLQDLIRSAESIIDNPPEIRVIATCDCGGKVIAKGPRPEPTDRDPDPTDQGACEVCGQRYEKSERNTRERILEATPANLRTRDALKWIREKAGLSIQSTDVRNWAREGKLNPTNPSRTKDEYPTYNVADILKVHYRHVGAGKRATRF</sequence>
<name>A0A3G3M3H0_9CAUD</name>
<dbReference type="EMBL" id="MH910036">
    <property type="protein sequence ID" value="AYR00961.1"/>
    <property type="molecule type" value="Genomic_DNA"/>
</dbReference>
<reference evidence="1 2" key="1">
    <citation type="submission" date="2018-09" db="EMBL/GenBank/DDBJ databases">
        <authorList>
            <person name="Ulbrich M.C."/>
            <person name="Stoner T.H."/>
            <person name="Garlena R.A."/>
            <person name="Russell D.A."/>
            <person name="Pope W.H."/>
            <person name="Jacobs-Sera D."/>
            <person name="Hatfull G.F."/>
        </authorList>
    </citation>
    <scope>NUCLEOTIDE SEQUENCE [LARGE SCALE GENOMIC DNA]</scope>
</reference>
<accession>A0A3G3M3H0</accession>
<gene>
    <name evidence="1" type="primary">85</name>
    <name evidence="1" type="ORF">PBI_HESTIA_85</name>
</gene>
<dbReference type="KEGG" id="vg:77931868"/>
<organism evidence="1 2">
    <name type="scientific">Arthrobacter phage Hestia</name>
    <dbReference type="NCBI Taxonomy" id="2419609"/>
    <lineage>
        <taxon>Viruses</taxon>
        <taxon>Duplodnaviria</taxon>
        <taxon>Heunggongvirae</taxon>
        <taxon>Uroviricota</taxon>
        <taxon>Caudoviricetes</taxon>
        <taxon>Hestiavirus</taxon>
        <taxon>Hestiavirus hestia</taxon>
    </lineage>
</organism>
<keyword evidence="2" id="KW-1185">Reference proteome</keyword>
<evidence type="ECO:0008006" key="3">
    <source>
        <dbReference type="Google" id="ProtNLM"/>
    </source>
</evidence>
<evidence type="ECO:0000313" key="1">
    <source>
        <dbReference type="EMBL" id="AYR00961.1"/>
    </source>
</evidence>
<proteinExistence type="predicted"/>
<protein>
    <recommendedName>
        <fullName evidence="3">Helix-turn-helix DNA binding domain protein</fullName>
    </recommendedName>
</protein>
<dbReference type="GeneID" id="77931868"/>
<dbReference type="RefSeq" id="YP_010655996.1">
    <property type="nucleotide sequence ID" value="NC_070833.1"/>
</dbReference>
<evidence type="ECO:0000313" key="2">
    <source>
        <dbReference type="Proteomes" id="UP000270301"/>
    </source>
</evidence>
<dbReference type="Proteomes" id="UP000270301">
    <property type="component" value="Segment"/>
</dbReference>